<organism evidence="2 3">
    <name type="scientific">Triticum urartu</name>
    <name type="common">Red wild einkorn</name>
    <name type="synonym">Crithodium urartu</name>
    <dbReference type="NCBI Taxonomy" id="4572"/>
    <lineage>
        <taxon>Eukaryota</taxon>
        <taxon>Viridiplantae</taxon>
        <taxon>Streptophyta</taxon>
        <taxon>Embryophyta</taxon>
        <taxon>Tracheophyta</taxon>
        <taxon>Spermatophyta</taxon>
        <taxon>Magnoliopsida</taxon>
        <taxon>Liliopsida</taxon>
        <taxon>Poales</taxon>
        <taxon>Poaceae</taxon>
        <taxon>BOP clade</taxon>
        <taxon>Pooideae</taxon>
        <taxon>Triticodae</taxon>
        <taxon>Triticeae</taxon>
        <taxon>Triticinae</taxon>
        <taxon>Triticum</taxon>
    </lineage>
</organism>
<dbReference type="AlphaFoldDB" id="A0A8R7PNU3"/>
<evidence type="ECO:0000313" key="3">
    <source>
        <dbReference type="Proteomes" id="UP000015106"/>
    </source>
</evidence>
<reference evidence="2" key="3">
    <citation type="submission" date="2022-06" db="UniProtKB">
        <authorList>
            <consortium name="EnsemblPlants"/>
        </authorList>
    </citation>
    <scope>IDENTIFICATION</scope>
</reference>
<evidence type="ECO:0000256" key="1">
    <source>
        <dbReference type="SAM" id="MobiDB-lite"/>
    </source>
</evidence>
<dbReference type="Gramene" id="TuG1812G0300000726.01.T02">
    <property type="protein sequence ID" value="TuG1812G0300000726.01.T02"/>
    <property type="gene ID" value="TuG1812G0300000726.01"/>
</dbReference>
<reference evidence="3" key="1">
    <citation type="journal article" date="2013" name="Nature">
        <title>Draft genome of the wheat A-genome progenitor Triticum urartu.</title>
        <authorList>
            <person name="Ling H.Q."/>
            <person name="Zhao S."/>
            <person name="Liu D."/>
            <person name="Wang J."/>
            <person name="Sun H."/>
            <person name="Zhang C."/>
            <person name="Fan H."/>
            <person name="Li D."/>
            <person name="Dong L."/>
            <person name="Tao Y."/>
            <person name="Gao C."/>
            <person name="Wu H."/>
            <person name="Li Y."/>
            <person name="Cui Y."/>
            <person name="Guo X."/>
            <person name="Zheng S."/>
            <person name="Wang B."/>
            <person name="Yu K."/>
            <person name="Liang Q."/>
            <person name="Yang W."/>
            <person name="Lou X."/>
            <person name="Chen J."/>
            <person name="Feng M."/>
            <person name="Jian J."/>
            <person name="Zhang X."/>
            <person name="Luo G."/>
            <person name="Jiang Y."/>
            <person name="Liu J."/>
            <person name="Wang Z."/>
            <person name="Sha Y."/>
            <person name="Zhang B."/>
            <person name="Wu H."/>
            <person name="Tang D."/>
            <person name="Shen Q."/>
            <person name="Xue P."/>
            <person name="Zou S."/>
            <person name="Wang X."/>
            <person name="Liu X."/>
            <person name="Wang F."/>
            <person name="Yang Y."/>
            <person name="An X."/>
            <person name="Dong Z."/>
            <person name="Zhang K."/>
            <person name="Zhang X."/>
            <person name="Luo M.C."/>
            <person name="Dvorak J."/>
            <person name="Tong Y."/>
            <person name="Wang J."/>
            <person name="Yang H."/>
            <person name="Li Z."/>
            <person name="Wang D."/>
            <person name="Zhang A."/>
            <person name="Wang J."/>
        </authorList>
    </citation>
    <scope>NUCLEOTIDE SEQUENCE</scope>
    <source>
        <strain evidence="3">cv. G1812</strain>
    </source>
</reference>
<dbReference type="Proteomes" id="UP000015106">
    <property type="component" value="Chromosome 3"/>
</dbReference>
<name>A0A8R7PNU3_TRIUA</name>
<feature type="region of interest" description="Disordered" evidence="1">
    <location>
        <begin position="1"/>
        <end position="41"/>
    </location>
</feature>
<dbReference type="EnsemblPlants" id="TuG1812G0300000726.01.T02">
    <property type="protein sequence ID" value="TuG1812G0300000726.01.T02"/>
    <property type="gene ID" value="TuG1812G0300000726.01"/>
</dbReference>
<evidence type="ECO:0000313" key="2">
    <source>
        <dbReference type="EnsemblPlants" id="TuG1812G0300000726.01.T02"/>
    </source>
</evidence>
<proteinExistence type="predicted"/>
<feature type="compositionally biased region" description="Low complexity" evidence="1">
    <location>
        <begin position="14"/>
        <end position="24"/>
    </location>
</feature>
<dbReference type="Gramene" id="TuG1812G0300000726.01.T01">
    <property type="protein sequence ID" value="TuG1812G0300000726.01.T01"/>
    <property type="gene ID" value="TuG1812G0300000726.01"/>
</dbReference>
<protein>
    <submittedName>
        <fullName evidence="2">Uncharacterized protein</fullName>
    </submittedName>
</protein>
<sequence length="66" mass="7068">MVRSRSPSRGPKLPSVTTGSSSTSPSPPSTPCPRGSSSSTMSLQLAELIQMRAKTWRLIGDVHRVM</sequence>
<dbReference type="EnsemblPlants" id="TuG1812G0300000726.01.T01">
    <property type="protein sequence ID" value="TuG1812G0300000726.01.T01"/>
    <property type="gene ID" value="TuG1812G0300000726.01"/>
</dbReference>
<reference evidence="2" key="2">
    <citation type="submission" date="2018-03" db="EMBL/GenBank/DDBJ databases">
        <title>The Triticum urartu genome reveals the dynamic nature of wheat genome evolution.</title>
        <authorList>
            <person name="Ling H."/>
            <person name="Ma B."/>
            <person name="Shi X."/>
            <person name="Liu H."/>
            <person name="Dong L."/>
            <person name="Sun H."/>
            <person name="Cao Y."/>
            <person name="Gao Q."/>
            <person name="Zheng S."/>
            <person name="Li Y."/>
            <person name="Yu Y."/>
            <person name="Du H."/>
            <person name="Qi M."/>
            <person name="Li Y."/>
            <person name="Yu H."/>
            <person name="Cui Y."/>
            <person name="Wang N."/>
            <person name="Chen C."/>
            <person name="Wu H."/>
            <person name="Zhao Y."/>
            <person name="Zhang J."/>
            <person name="Li Y."/>
            <person name="Zhou W."/>
            <person name="Zhang B."/>
            <person name="Hu W."/>
            <person name="Eijk M."/>
            <person name="Tang J."/>
            <person name="Witsenboer H."/>
            <person name="Zhao S."/>
            <person name="Li Z."/>
            <person name="Zhang A."/>
            <person name="Wang D."/>
            <person name="Liang C."/>
        </authorList>
    </citation>
    <scope>NUCLEOTIDE SEQUENCE [LARGE SCALE GENOMIC DNA]</scope>
    <source>
        <strain evidence="2">cv. G1812</strain>
    </source>
</reference>
<accession>A0A8R7PNU3</accession>
<keyword evidence="3" id="KW-1185">Reference proteome</keyword>